<name>A0A9W8AR29_9FUNG</name>
<keyword evidence="8" id="KW-0539">Nucleus</keyword>
<dbReference type="PROSITE" id="PS00094">
    <property type="entry name" value="C5_MTASE_1"/>
    <property type="match status" value="1"/>
</dbReference>
<evidence type="ECO:0000313" key="13">
    <source>
        <dbReference type="EMBL" id="KAJ1965875.1"/>
    </source>
</evidence>
<dbReference type="OrthoDB" id="5376140at2759"/>
<dbReference type="PANTHER" id="PTHR10629">
    <property type="entry name" value="CYTOSINE-SPECIFIC METHYLTRANSFERASE"/>
    <property type="match status" value="1"/>
</dbReference>
<dbReference type="Gene3D" id="2.30.30.490">
    <property type="match status" value="2"/>
</dbReference>
<dbReference type="GO" id="GO:0003886">
    <property type="term" value="F:DNA (cytosine-5-)-methyltransferase activity"/>
    <property type="evidence" value="ECO:0007669"/>
    <property type="project" value="UniProtKB-EC"/>
</dbReference>
<dbReference type="PROSITE" id="PS51679">
    <property type="entry name" value="SAM_MT_C5"/>
    <property type="match status" value="1"/>
</dbReference>
<evidence type="ECO:0000313" key="14">
    <source>
        <dbReference type="Proteomes" id="UP001150925"/>
    </source>
</evidence>
<dbReference type="InterPro" id="IPR018117">
    <property type="entry name" value="C5_DNA_meth_AS"/>
</dbReference>
<comment type="subcellular location">
    <subcellularLocation>
        <location evidence="1">Nucleus</location>
    </subcellularLocation>
</comment>
<organism evidence="13 14">
    <name type="scientific">Dispira parvispora</name>
    <dbReference type="NCBI Taxonomy" id="1520584"/>
    <lineage>
        <taxon>Eukaryota</taxon>
        <taxon>Fungi</taxon>
        <taxon>Fungi incertae sedis</taxon>
        <taxon>Zoopagomycota</taxon>
        <taxon>Kickxellomycotina</taxon>
        <taxon>Dimargaritomycetes</taxon>
        <taxon>Dimargaritales</taxon>
        <taxon>Dimargaritaceae</taxon>
        <taxon>Dispira</taxon>
    </lineage>
</organism>
<evidence type="ECO:0000256" key="10">
    <source>
        <dbReference type="PROSITE-ProRule" id="PRU01016"/>
    </source>
</evidence>
<dbReference type="Pfam" id="PF12047">
    <property type="entry name" value="DNMT1-RFD"/>
    <property type="match status" value="1"/>
</dbReference>
<feature type="region of interest" description="Disordered" evidence="11">
    <location>
        <begin position="221"/>
        <end position="274"/>
    </location>
</feature>
<feature type="compositionally biased region" description="Acidic residues" evidence="11">
    <location>
        <begin position="607"/>
        <end position="619"/>
    </location>
</feature>
<dbReference type="InterPro" id="IPR022702">
    <property type="entry name" value="Cytosine_MeTrfase1_RFD"/>
</dbReference>
<dbReference type="InterPro" id="IPR001025">
    <property type="entry name" value="BAH_dom"/>
</dbReference>
<dbReference type="EC" id="2.1.1.37" evidence="2"/>
<dbReference type="Proteomes" id="UP001150925">
    <property type="component" value="Unassembled WGS sequence"/>
</dbReference>
<dbReference type="InterPro" id="IPR050390">
    <property type="entry name" value="C5-Methyltransferase"/>
</dbReference>
<evidence type="ECO:0000256" key="2">
    <source>
        <dbReference type="ARBA" id="ARBA00011975"/>
    </source>
</evidence>
<dbReference type="GO" id="GO:0005634">
    <property type="term" value="C:nucleus"/>
    <property type="evidence" value="ECO:0007669"/>
    <property type="project" value="UniProtKB-SubCell"/>
</dbReference>
<sequence length="1442" mass="162026">MPKNLRVRSQCQGFHEQAFLIDTNSERIAEVLEDVSMDEADAEATLRDGRNRSTPIVEVEINAYHRDPNLSRKRKTTRSLRLSSVEKKTKNIDDARDQKPQHLAGGETARSKRDQTRNKSSSDQNKNPTSNPRTSRGRTKAGQTSRPVVKVYTPFPSEQEENENLEIIGEEPPEGDEGDLPCRLLDNFVLYNTSKGNRMVSLEQIGEEGFDITASGDVEPIFADGIHPEDEDEDDDVEDEDDDQGSDTREKTPEDTINGKGKNPDLPVRGKRRSTPTQRIRLSAIFYFQEQYLDSGLSTIWLRTTFAWYKLCRPLAIYERYYLPIFMPIRITNLVIAWGLANTTASAQRFLDHLPELSVQGVQTGVGSSDGSLRGQETLDPSKSYQSRRDFHPLCQAQMVKRYIEFICAEFEAWCEQCGDFELIETPIMKWLYKQRSLVEADNDEEFQLSAFDGGDSTERDFGLDGNRPNRSLPSNRRVRQTNRPKVTRAENPATVTPHISNIAKGLFKKNIVAIKPRDSDGPAMILNTSANVHPLRWDELTSNDVDTVDTGSTRPANQPDTDHADMSLFVNKPSWLSFTDQGTQNDHSGRRYHKHICVQFGPPDAGADEDMVSSEESDHEAPAGISSGLQSIRRPTVEQQVRLRDCVYVTKRVEKSRSKDPAGEVTRIVQVCFMYYDKFSRRKLFHGRILEYGRETVLSEVAGPHELFLTDECETFDFATDFRGLCPVYYCSPKETNETLVAKFGRYDGFFYRFWHDHMTGAFEDVELHDVPASQWPDLPGFCPSCRKRRFERTCDAPRWFFSRGVCASNQLAKDGTQTPGGNAETSMGACLTIRGEDYHLGDFVYIIPDQPNTPYRVCQIVGFSPENKWENMREFEKFITETKESAALKSPTKENGIAENSAAIVNVDSDSDDAGFPSAFAVVIPSSKKLVLAKEAGVFAIANDGSRGPVKPRVVKGKLRVREFLRMDDVPLTRLPESSSTFVSMHPYVHHRKRPMLASEQGHAETLDGTPSQATLSQLRRSDSASSFSSHFAVEENDQVDNSPMLYIPVRDTRHLYATQMFFSVSPTQLEGKCWVEHASRISDLELYKANDPNAFYVEFEDIALPTRSHQKHIQEFQTLVPEGIVQCQTCYAHHCERQLRKRQLVTTVASPPDVECIQMENTASDLVPPQLRHQKPLVALDIFSGCGGLTAGMEACGLVHTKYAVEFMPSAALTFERNYPSATVYNQCANLLLARAIMEHVDGQIPPPAEDFLGRPLASMPPPGAVDFIYCGPPCQGFSGINRFPKADDIKNTLVTTSLSYVDFYRPRFFLLENVQGMVHFKLGGEQSGSTKIVGGIKMGVIKFIVRALTSMGYQTRFSVQQAANHGVPQSRRRLFIWGARRGEPLPVFPQPSTCFDGARAIALKLPRNPAYITNKRTNGAAPYPKVSIQDAICDLPAF</sequence>
<protein>
    <recommendedName>
        <fullName evidence="2">DNA (cytosine-5-)-methyltransferase</fullName>
        <ecNumber evidence="2">2.1.1.37</ecNumber>
    </recommendedName>
</protein>
<dbReference type="GO" id="GO:0006346">
    <property type="term" value="P:DNA methylation-dependent constitutive heterochromatin formation"/>
    <property type="evidence" value="ECO:0007669"/>
    <property type="project" value="InterPro"/>
</dbReference>
<evidence type="ECO:0000256" key="3">
    <source>
        <dbReference type="ARBA" id="ARBA00022603"/>
    </source>
</evidence>
<evidence type="ECO:0000259" key="12">
    <source>
        <dbReference type="PROSITE" id="PS51038"/>
    </source>
</evidence>
<dbReference type="InterPro" id="IPR001525">
    <property type="entry name" value="C5_MeTfrase"/>
</dbReference>
<feature type="compositionally biased region" description="Basic residues" evidence="11">
    <location>
        <begin position="477"/>
        <end position="487"/>
    </location>
</feature>
<dbReference type="SUPFAM" id="SSF53335">
    <property type="entry name" value="S-adenosyl-L-methionine-dependent methyltransferases"/>
    <property type="match status" value="1"/>
</dbReference>
<keyword evidence="3 10" id="KW-0489">Methyltransferase</keyword>
<evidence type="ECO:0000256" key="8">
    <source>
        <dbReference type="ARBA" id="ARBA00023242"/>
    </source>
</evidence>
<dbReference type="InterPro" id="IPR029063">
    <property type="entry name" value="SAM-dependent_MTases_sf"/>
</dbReference>
<feature type="region of interest" description="Disordered" evidence="11">
    <location>
        <begin position="544"/>
        <end position="565"/>
    </location>
</feature>
<reference evidence="13" key="1">
    <citation type="submission" date="2022-07" db="EMBL/GenBank/DDBJ databases">
        <title>Phylogenomic reconstructions and comparative analyses of Kickxellomycotina fungi.</title>
        <authorList>
            <person name="Reynolds N.K."/>
            <person name="Stajich J.E."/>
            <person name="Barry K."/>
            <person name="Grigoriev I.V."/>
            <person name="Crous P."/>
            <person name="Smith M.E."/>
        </authorList>
    </citation>
    <scope>NUCLEOTIDE SEQUENCE</scope>
    <source>
        <strain evidence="13">RSA 1196</strain>
    </source>
</reference>
<feature type="compositionally biased region" description="Basic and acidic residues" evidence="11">
    <location>
        <begin position="84"/>
        <end position="100"/>
    </location>
</feature>
<feature type="region of interest" description="Disordered" evidence="11">
    <location>
        <begin position="604"/>
        <end position="633"/>
    </location>
</feature>
<evidence type="ECO:0000256" key="11">
    <source>
        <dbReference type="SAM" id="MobiDB-lite"/>
    </source>
</evidence>
<feature type="compositionally biased region" description="Polar residues" evidence="11">
    <location>
        <begin position="118"/>
        <end position="134"/>
    </location>
</feature>
<dbReference type="Pfam" id="PF00145">
    <property type="entry name" value="DNA_methylase"/>
    <property type="match status" value="1"/>
</dbReference>
<gene>
    <name evidence="13" type="ORF">IWQ62_002557</name>
</gene>
<dbReference type="GO" id="GO:0003677">
    <property type="term" value="F:DNA binding"/>
    <property type="evidence" value="ECO:0007669"/>
    <property type="project" value="UniProtKB-KW"/>
</dbReference>
<evidence type="ECO:0000256" key="1">
    <source>
        <dbReference type="ARBA" id="ARBA00004123"/>
    </source>
</evidence>
<dbReference type="InterPro" id="IPR043151">
    <property type="entry name" value="BAH_sf"/>
</dbReference>
<feature type="domain" description="BAH" evidence="12">
    <location>
        <begin position="640"/>
        <end position="768"/>
    </location>
</feature>
<feature type="compositionally biased region" description="Low complexity" evidence="11">
    <location>
        <begin position="467"/>
        <end position="476"/>
    </location>
</feature>
<dbReference type="EMBL" id="JANBPY010000560">
    <property type="protein sequence ID" value="KAJ1965875.1"/>
    <property type="molecule type" value="Genomic_DNA"/>
</dbReference>
<dbReference type="Gene3D" id="3.40.50.150">
    <property type="entry name" value="Vaccinia Virus protein VP39"/>
    <property type="match status" value="1"/>
</dbReference>
<dbReference type="GO" id="GO:0003682">
    <property type="term" value="F:chromatin binding"/>
    <property type="evidence" value="ECO:0007669"/>
    <property type="project" value="InterPro"/>
</dbReference>
<evidence type="ECO:0000256" key="4">
    <source>
        <dbReference type="ARBA" id="ARBA00022679"/>
    </source>
</evidence>
<keyword evidence="4 10" id="KW-0808">Transferase</keyword>
<comment type="caution">
    <text evidence="13">The sequence shown here is derived from an EMBL/GenBank/DDBJ whole genome shotgun (WGS) entry which is preliminary data.</text>
</comment>
<evidence type="ECO:0000256" key="6">
    <source>
        <dbReference type="ARBA" id="ARBA00022737"/>
    </source>
</evidence>
<dbReference type="GO" id="GO:0044027">
    <property type="term" value="P:negative regulation of gene expression via chromosomal CpG island methylation"/>
    <property type="evidence" value="ECO:0007669"/>
    <property type="project" value="TreeGrafter"/>
</dbReference>
<feature type="compositionally biased region" description="Acidic residues" evidence="11">
    <location>
        <begin position="229"/>
        <end position="245"/>
    </location>
</feature>
<feature type="region of interest" description="Disordered" evidence="11">
    <location>
        <begin position="363"/>
        <end position="385"/>
    </location>
</feature>
<comment type="similarity">
    <text evidence="10">Belongs to the class I-like SAM-binding methyltransferase superfamily. C5-methyltransferase family.</text>
</comment>
<keyword evidence="5 10" id="KW-0949">S-adenosyl-L-methionine</keyword>
<feature type="compositionally biased region" description="Polar residues" evidence="11">
    <location>
        <begin position="544"/>
        <end position="560"/>
    </location>
</feature>
<keyword evidence="7" id="KW-0238">DNA-binding</keyword>
<proteinExistence type="inferred from homology"/>
<evidence type="ECO:0000256" key="5">
    <source>
        <dbReference type="ARBA" id="ARBA00022691"/>
    </source>
</evidence>
<feature type="region of interest" description="Disordered" evidence="11">
    <location>
        <begin position="67"/>
        <end position="163"/>
    </location>
</feature>
<accession>A0A9W8AR29</accession>
<dbReference type="GO" id="GO:0032259">
    <property type="term" value="P:methylation"/>
    <property type="evidence" value="ECO:0007669"/>
    <property type="project" value="UniProtKB-KW"/>
</dbReference>
<feature type="region of interest" description="Disordered" evidence="11">
    <location>
        <begin position="450"/>
        <end position="489"/>
    </location>
</feature>
<feature type="active site" evidence="9 10">
    <location>
        <position position="1278"/>
    </location>
</feature>
<dbReference type="PANTHER" id="PTHR10629:SF52">
    <property type="entry name" value="DNA (CYTOSINE-5)-METHYLTRANSFERASE 1"/>
    <property type="match status" value="1"/>
</dbReference>
<evidence type="ECO:0000256" key="7">
    <source>
        <dbReference type="ARBA" id="ARBA00023125"/>
    </source>
</evidence>
<evidence type="ECO:0000256" key="9">
    <source>
        <dbReference type="PIRSR" id="PIRSR037404-1"/>
    </source>
</evidence>
<dbReference type="PROSITE" id="PS51038">
    <property type="entry name" value="BAH"/>
    <property type="match status" value="1"/>
</dbReference>
<keyword evidence="14" id="KW-1185">Reference proteome</keyword>
<feature type="non-terminal residue" evidence="13">
    <location>
        <position position="1442"/>
    </location>
</feature>
<keyword evidence="6" id="KW-0677">Repeat</keyword>
<dbReference type="PRINTS" id="PR00105">
    <property type="entry name" value="C5METTRFRASE"/>
</dbReference>